<dbReference type="SUPFAM" id="SSF56176">
    <property type="entry name" value="FAD-binding/transporter-associated domain-like"/>
    <property type="match status" value="1"/>
</dbReference>
<evidence type="ECO:0000313" key="5">
    <source>
        <dbReference type="Proteomes" id="UP000054549"/>
    </source>
</evidence>
<feature type="domain" description="FAD-binding PCMH-type" evidence="3">
    <location>
        <begin position="126"/>
        <end position="312"/>
    </location>
</feature>
<dbReference type="Gene3D" id="3.30.465.10">
    <property type="match status" value="1"/>
</dbReference>
<evidence type="ECO:0000313" key="4">
    <source>
        <dbReference type="EMBL" id="KIL58570.1"/>
    </source>
</evidence>
<proteinExistence type="inferred from homology"/>
<evidence type="ECO:0000256" key="2">
    <source>
        <dbReference type="ARBA" id="ARBA00023002"/>
    </source>
</evidence>
<evidence type="ECO:0000256" key="1">
    <source>
        <dbReference type="ARBA" id="ARBA00005466"/>
    </source>
</evidence>
<dbReference type="OrthoDB" id="9983560at2759"/>
<comment type="similarity">
    <text evidence="1">Belongs to the oxygen-dependent FAD-linked oxidoreductase family.</text>
</comment>
<organism evidence="4 5">
    <name type="scientific">Amanita muscaria (strain Koide BX008)</name>
    <dbReference type="NCBI Taxonomy" id="946122"/>
    <lineage>
        <taxon>Eukaryota</taxon>
        <taxon>Fungi</taxon>
        <taxon>Dikarya</taxon>
        <taxon>Basidiomycota</taxon>
        <taxon>Agaricomycotina</taxon>
        <taxon>Agaricomycetes</taxon>
        <taxon>Agaricomycetidae</taxon>
        <taxon>Agaricales</taxon>
        <taxon>Pluteineae</taxon>
        <taxon>Amanitaceae</taxon>
        <taxon>Amanita</taxon>
    </lineage>
</organism>
<protein>
    <recommendedName>
        <fullName evidence="3">FAD-binding PCMH-type domain-containing protein</fullName>
    </recommendedName>
</protein>
<dbReference type="PROSITE" id="PS51387">
    <property type="entry name" value="FAD_PCMH"/>
    <property type="match status" value="1"/>
</dbReference>
<dbReference type="Proteomes" id="UP000054549">
    <property type="component" value="Unassembled WGS sequence"/>
</dbReference>
<dbReference type="InterPro" id="IPR036318">
    <property type="entry name" value="FAD-bd_PCMH-like_sf"/>
</dbReference>
<dbReference type="STRING" id="946122.A0A0C2S762"/>
<dbReference type="PANTHER" id="PTHR13878:SF91">
    <property type="entry name" value="FAD BINDING DOMAIN PROTEIN (AFU_ORTHOLOGUE AFUA_6G12070)-RELATED"/>
    <property type="match status" value="1"/>
</dbReference>
<dbReference type="InParanoid" id="A0A0C2S762"/>
<dbReference type="AlphaFoldDB" id="A0A0C2S762"/>
<keyword evidence="5" id="KW-1185">Reference proteome</keyword>
<dbReference type="InterPro" id="IPR050432">
    <property type="entry name" value="FAD-linked_Oxidoreductases_BP"/>
</dbReference>
<evidence type="ECO:0000259" key="3">
    <source>
        <dbReference type="PROSITE" id="PS51387"/>
    </source>
</evidence>
<dbReference type="GO" id="GO:0071949">
    <property type="term" value="F:FAD binding"/>
    <property type="evidence" value="ECO:0007669"/>
    <property type="project" value="InterPro"/>
</dbReference>
<dbReference type="InterPro" id="IPR012951">
    <property type="entry name" value="BBE"/>
</dbReference>
<accession>A0A0C2S762</accession>
<reference evidence="4 5" key="1">
    <citation type="submission" date="2014-04" db="EMBL/GenBank/DDBJ databases">
        <title>Evolutionary Origins and Diversification of the Mycorrhizal Mutualists.</title>
        <authorList>
            <consortium name="DOE Joint Genome Institute"/>
            <consortium name="Mycorrhizal Genomics Consortium"/>
            <person name="Kohler A."/>
            <person name="Kuo A."/>
            <person name="Nagy L.G."/>
            <person name="Floudas D."/>
            <person name="Copeland A."/>
            <person name="Barry K.W."/>
            <person name="Cichocki N."/>
            <person name="Veneault-Fourrey C."/>
            <person name="LaButti K."/>
            <person name="Lindquist E.A."/>
            <person name="Lipzen A."/>
            <person name="Lundell T."/>
            <person name="Morin E."/>
            <person name="Murat C."/>
            <person name="Riley R."/>
            <person name="Ohm R."/>
            <person name="Sun H."/>
            <person name="Tunlid A."/>
            <person name="Henrissat B."/>
            <person name="Grigoriev I.V."/>
            <person name="Hibbett D.S."/>
            <person name="Martin F."/>
        </authorList>
    </citation>
    <scope>NUCLEOTIDE SEQUENCE [LARGE SCALE GENOMIC DNA]</scope>
    <source>
        <strain evidence="4 5">Koide BX008</strain>
    </source>
</reference>
<dbReference type="EMBL" id="KN818335">
    <property type="protein sequence ID" value="KIL58570.1"/>
    <property type="molecule type" value="Genomic_DNA"/>
</dbReference>
<gene>
    <name evidence="4" type="ORF">M378DRAFT_313726</name>
</gene>
<sequence>MMLQLTMHLHVYKRVDLTAFVRLTCAQTTCKCLSFQPCWPSASDFSDLASILSQPLIRPSPPASACYPPSHPSGNCTDVLSRLDDGPWRDNLPGAMQSINFESFTFDNGTIDACYYNTTQGYSCDQGNIPIIGVDARTVADIQAGLSFAAKHNLKLVIKNTGHDYLGRSMARGGFMLWTHNLKNITYNEHFVQEGAPPNSQTYQALTLGAGVQWREAYTAANHYGRVVVGGISSGGSVGAAGGWILGGGHSMLSPRYGLGVDNVLQFILVLASGEYVTANAYQHEDLFWALRGGGGGTFGVVVSVTYSTHDKLPFTSISLSVNFSTAAIAQNVTTEYFAMLPELSNAGWGGYASMSPAGLMALNFASNDSVAQGNATISSFLARVQAAIPNPGDFGVLPQSFPSFYDAYLAFFNTTGQVGGTNELFTRLLSLEIAKDQPEKVAKAALGVSTGVSFNFVAGGAVSRVDPDSAGLNPAWRKAVGLLNSGISWNEGTPTAEIDRLRKQAASDLEVLDTVSPNSGTYFNEASLYEKDFKTTFFGSHYAQLKSIKHKYDNDDLFLVAEGVGSDDWNKSLTCRL</sequence>
<keyword evidence="2" id="KW-0560">Oxidoreductase</keyword>
<dbReference type="GO" id="GO:0016491">
    <property type="term" value="F:oxidoreductase activity"/>
    <property type="evidence" value="ECO:0007669"/>
    <property type="project" value="UniProtKB-KW"/>
</dbReference>
<dbReference type="InterPro" id="IPR006094">
    <property type="entry name" value="Oxid_FAD_bind_N"/>
</dbReference>
<dbReference type="InterPro" id="IPR016169">
    <property type="entry name" value="FAD-bd_PCMH_sub2"/>
</dbReference>
<dbReference type="InterPro" id="IPR016166">
    <property type="entry name" value="FAD-bd_PCMH"/>
</dbReference>
<dbReference type="Pfam" id="PF01565">
    <property type="entry name" value="FAD_binding_4"/>
    <property type="match status" value="1"/>
</dbReference>
<name>A0A0C2S762_AMAMK</name>
<dbReference type="PANTHER" id="PTHR13878">
    <property type="entry name" value="GULONOLACTONE OXIDASE"/>
    <property type="match status" value="1"/>
</dbReference>
<dbReference type="HOGENOM" id="CLU_018354_4_4_1"/>
<dbReference type="Pfam" id="PF08031">
    <property type="entry name" value="BBE"/>
    <property type="match status" value="1"/>
</dbReference>